<accession>A0A5J4T4Z1</accession>
<keyword evidence="2" id="KW-0808">Transferase</keyword>
<dbReference type="GO" id="GO:0016757">
    <property type="term" value="F:glycosyltransferase activity"/>
    <property type="evidence" value="ECO:0007669"/>
    <property type="project" value="UniProtKB-KW"/>
</dbReference>
<dbReference type="InterPro" id="IPR029057">
    <property type="entry name" value="PRTase-like"/>
</dbReference>
<comment type="caution">
    <text evidence="2">The sequence shown here is derived from an EMBL/GenBank/DDBJ whole genome shotgun (WGS) entry which is preliminary data.</text>
</comment>
<dbReference type="InterPro" id="IPR000836">
    <property type="entry name" value="PRTase_dom"/>
</dbReference>
<gene>
    <name evidence="2" type="ORF">EZS28_051642</name>
</gene>
<protein>
    <submittedName>
        <fullName evidence="2">Uracil phosphoribosyltransferase</fullName>
    </submittedName>
</protein>
<organism evidence="2 3">
    <name type="scientific">Streblomastix strix</name>
    <dbReference type="NCBI Taxonomy" id="222440"/>
    <lineage>
        <taxon>Eukaryota</taxon>
        <taxon>Metamonada</taxon>
        <taxon>Preaxostyla</taxon>
        <taxon>Oxymonadida</taxon>
        <taxon>Streblomastigidae</taxon>
        <taxon>Streblomastix</taxon>
    </lineage>
</organism>
<sequence>MFSPLAEFPQFLLLEQTPHLIYLMTIIRDKDTNRSDFIFYSDRIFRILMEAALSQLPFEEKKITTPTSAPYTGKMLPHELCGVSIIRAGESMEKAIRQIIPNISVGKILIQRKEDGSGDNVHYYTKLPINIRD</sequence>
<dbReference type="Gene3D" id="3.40.50.2020">
    <property type="match status" value="1"/>
</dbReference>
<evidence type="ECO:0000259" key="1">
    <source>
        <dbReference type="Pfam" id="PF14681"/>
    </source>
</evidence>
<dbReference type="AlphaFoldDB" id="A0A5J4T4Z1"/>
<dbReference type="SUPFAM" id="SSF53271">
    <property type="entry name" value="PRTase-like"/>
    <property type="match status" value="1"/>
</dbReference>
<name>A0A5J4T4Z1_9EUKA</name>
<keyword evidence="2" id="KW-0328">Glycosyltransferase</keyword>
<evidence type="ECO:0000313" key="2">
    <source>
        <dbReference type="EMBL" id="KAA6352831.1"/>
    </source>
</evidence>
<reference evidence="2 3" key="1">
    <citation type="submission" date="2019-03" db="EMBL/GenBank/DDBJ databases">
        <title>Single cell metagenomics reveals metabolic interactions within the superorganism composed of flagellate Streblomastix strix and complex community of Bacteroidetes bacteria on its surface.</title>
        <authorList>
            <person name="Treitli S.C."/>
            <person name="Kolisko M."/>
            <person name="Husnik F."/>
            <person name="Keeling P."/>
            <person name="Hampl V."/>
        </authorList>
    </citation>
    <scope>NUCLEOTIDE SEQUENCE [LARGE SCALE GENOMIC DNA]</scope>
    <source>
        <strain evidence="2">ST1C</strain>
    </source>
</reference>
<dbReference type="Proteomes" id="UP000324800">
    <property type="component" value="Unassembled WGS sequence"/>
</dbReference>
<evidence type="ECO:0000313" key="3">
    <source>
        <dbReference type="Proteomes" id="UP000324800"/>
    </source>
</evidence>
<dbReference type="EMBL" id="SNRW01039229">
    <property type="protein sequence ID" value="KAA6352831.1"/>
    <property type="molecule type" value="Genomic_DNA"/>
</dbReference>
<feature type="domain" description="Phosphoribosyltransferase" evidence="1">
    <location>
        <begin position="16"/>
        <end position="131"/>
    </location>
</feature>
<dbReference type="Pfam" id="PF14681">
    <property type="entry name" value="UPRTase"/>
    <property type="match status" value="1"/>
</dbReference>
<dbReference type="OrthoDB" id="106623at2759"/>
<proteinExistence type="predicted"/>
<feature type="non-terminal residue" evidence="2">
    <location>
        <position position="133"/>
    </location>
</feature>